<protein>
    <submittedName>
        <fullName evidence="1">Uncharacterized protein</fullName>
    </submittedName>
</protein>
<dbReference type="EMBL" id="CM042047">
    <property type="protein sequence ID" value="KAI3772548.1"/>
    <property type="molecule type" value="Genomic_DNA"/>
</dbReference>
<evidence type="ECO:0000313" key="1">
    <source>
        <dbReference type="EMBL" id="KAI3772548.1"/>
    </source>
</evidence>
<accession>A0ACB9FP26</accession>
<reference evidence="1 2" key="2">
    <citation type="journal article" date="2022" name="Mol. Ecol. Resour.">
        <title>The genomes of chicory, endive, great burdock and yacon provide insights into Asteraceae paleo-polyploidization history and plant inulin production.</title>
        <authorList>
            <person name="Fan W."/>
            <person name="Wang S."/>
            <person name="Wang H."/>
            <person name="Wang A."/>
            <person name="Jiang F."/>
            <person name="Liu H."/>
            <person name="Zhao H."/>
            <person name="Xu D."/>
            <person name="Zhang Y."/>
        </authorList>
    </citation>
    <scope>NUCLEOTIDE SEQUENCE [LARGE SCALE GENOMIC DNA]</scope>
    <source>
        <strain evidence="2">cv. Niubang</strain>
    </source>
</reference>
<evidence type="ECO:0000313" key="2">
    <source>
        <dbReference type="Proteomes" id="UP001055879"/>
    </source>
</evidence>
<name>A0ACB9FP26_ARCLA</name>
<keyword evidence="2" id="KW-1185">Reference proteome</keyword>
<comment type="caution">
    <text evidence="1">The sequence shown here is derived from an EMBL/GenBank/DDBJ whole genome shotgun (WGS) entry which is preliminary data.</text>
</comment>
<dbReference type="Proteomes" id="UP001055879">
    <property type="component" value="Linkage Group LG01"/>
</dbReference>
<gene>
    <name evidence="1" type="ORF">L6452_03735</name>
</gene>
<reference evidence="2" key="1">
    <citation type="journal article" date="2022" name="Mol. Ecol. Resour.">
        <title>The genomes of chicory, endive, great burdock and yacon provide insights into Asteraceae palaeo-polyploidization history and plant inulin production.</title>
        <authorList>
            <person name="Fan W."/>
            <person name="Wang S."/>
            <person name="Wang H."/>
            <person name="Wang A."/>
            <person name="Jiang F."/>
            <person name="Liu H."/>
            <person name="Zhao H."/>
            <person name="Xu D."/>
            <person name="Zhang Y."/>
        </authorList>
    </citation>
    <scope>NUCLEOTIDE SEQUENCE [LARGE SCALE GENOMIC DNA]</scope>
    <source>
        <strain evidence="2">cv. Niubang</strain>
    </source>
</reference>
<proteinExistence type="predicted"/>
<organism evidence="1 2">
    <name type="scientific">Arctium lappa</name>
    <name type="common">Greater burdock</name>
    <name type="synonym">Lappa major</name>
    <dbReference type="NCBI Taxonomy" id="4217"/>
    <lineage>
        <taxon>Eukaryota</taxon>
        <taxon>Viridiplantae</taxon>
        <taxon>Streptophyta</taxon>
        <taxon>Embryophyta</taxon>
        <taxon>Tracheophyta</taxon>
        <taxon>Spermatophyta</taxon>
        <taxon>Magnoliopsida</taxon>
        <taxon>eudicotyledons</taxon>
        <taxon>Gunneridae</taxon>
        <taxon>Pentapetalae</taxon>
        <taxon>asterids</taxon>
        <taxon>campanulids</taxon>
        <taxon>Asterales</taxon>
        <taxon>Asteraceae</taxon>
        <taxon>Carduoideae</taxon>
        <taxon>Cardueae</taxon>
        <taxon>Arctiinae</taxon>
        <taxon>Arctium</taxon>
    </lineage>
</organism>
<sequence length="172" mass="18619">MASFEAEDFNGNSSAMKCGGGKVIQGVQFGHGSSSDLQKIGQNEFQAAVLVPASSSALNNAFGSEIQTVDVGADEPVCTDVDVTCNYSAEEQGFSEEKRQGCTTAPVFTVQELKNTSSTLILIDLNDEEDIAHIHETLTIQTCISDSCIEIHDTFIHEKLIHELKFMNTLQI</sequence>